<evidence type="ECO:0000256" key="2">
    <source>
        <dbReference type="ARBA" id="ARBA00022771"/>
    </source>
</evidence>
<dbReference type="EnsemblMetazoa" id="CapteT187471">
    <property type="protein sequence ID" value="CapteP187471"/>
    <property type="gene ID" value="CapteG187471"/>
</dbReference>
<gene>
    <name evidence="9" type="ORF">CAPTEDRAFT_187471</name>
</gene>
<dbReference type="EMBL" id="KB292570">
    <property type="protein sequence ID" value="ELU17330.1"/>
    <property type="molecule type" value="Genomic_DNA"/>
</dbReference>
<dbReference type="Pfam" id="PF00104">
    <property type="entry name" value="Hormone_recep"/>
    <property type="match status" value="1"/>
</dbReference>
<keyword evidence="7" id="KW-0675">Receptor</keyword>
<feature type="domain" description="NR LBD" evidence="8">
    <location>
        <begin position="1"/>
        <end position="241"/>
    </location>
</feature>
<evidence type="ECO:0000313" key="11">
    <source>
        <dbReference type="Proteomes" id="UP000014760"/>
    </source>
</evidence>
<dbReference type="PANTHER" id="PTHR24082:SF506">
    <property type="entry name" value="NR LBD DOMAIN-CONTAINING PROTEIN"/>
    <property type="match status" value="1"/>
</dbReference>
<name>R7VL59_CAPTE</name>
<dbReference type="GO" id="GO:0008270">
    <property type="term" value="F:zinc ion binding"/>
    <property type="evidence" value="ECO:0007669"/>
    <property type="project" value="UniProtKB-KW"/>
</dbReference>
<keyword evidence="5" id="KW-0238">DNA-binding</keyword>
<reference evidence="9 11" key="2">
    <citation type="journal article" date="2013" name="Nature">
        <title>Insights into bilaterian evolution from three spiralian genomes.</title>
        <authorList>
            <person name="Simakov O."/>
            <person name="Marletaz F."/>
            <person name="Cho S.J."/>
            <person name="Edsinger-Gonzales E."/>
            <person name="Havlak P."/>
            <person name="Hellsten U."/>
            <person name="Kuo D.H."/>
            <person name="Larsson T."/>
            <person name="Lv J."/>
            <person name="Arendt D."/>
            <person name="Savage R."/>
            <person name="Osoegawa K."/>
            <person name="de Jong P."/>
            <person name="Grimwood J."/>
            <person name="Chapman J.A."/>
            <person name="Shapiro H."/>
            <person name="Aerts A."/>
            <person name="Otillar R.P."/>
            <person name="Terry A.Y."/>
            <person name="Boore J.L."/>
            <person name="Grigoriev I.V."/>
            <person name="Lindberg D.R."/>
            <person name="Seaver E.C."/>
            <person name="Weisblat D.A."/>
            <person name="Putnam N.H."/>
            <person name="Rokhsar D.S."/>
        </authorList>
    </citation>
    <scope>NUCLEOTIDE SEQUENCE</scope>
    <source>
        <strain evidence="9 11">I ESC-2004</strain>
    </source>
</reference>
<evidence type="ECO:0000313" key="9">
    <source>
        <dbReference type="EMBL" id="ELU17330.1"/>
    </source>
</evidence>
<evidence type="ECO:0000256" key="4">
    <source>
        <dbReference type="ARBA" id="ARBA00023015"/>
    </source>
</evidence>
<dbReference type="STRING" id="283909.R7VL59"/>
<reference evidence="10" key="3">
    <citation type="submission" date="2015-06" db="UniProtKB">
        <authorList>
            <consortium name="EnsemblMetazoa"/>
        </authorList>
    </citation>
    <scope>IDENTIFICATION</scope>
</reference>
<keyword evidence="11" id="KW-1185">Reference proteome</keyword>
<dbReference type="InterPro" id="IPR035500">
    <property type="entry name" value="NHR-like_dom_sf"/>
</dbReference>
<evidence type="ECO:0000256" key="3">
    <source>
        <dbReference type="ARBA" id="ARBA00022833"/>
    </source>
</evidence>
<organism evidence="9">
    <name type="scientific">Capitella teleta</name>
    <name type="common">Polychaete worm</name>
    <dbReference type="NCBI Taxonomy" id="283909"/>
    <lineage>
        <taxon>Eukaryota</taxon>
        <taxon>Metazoa</taxon>
        <taxon>Spiralia</taxon>
        <taxon>Lophotrochozoa</taxon>
        <taxon>Annelida</taxon>
        <taxon>Polychaeta</taxon>
        <taxon>Sedentaria</taxon>
        <taxon>Scolecida</taxon>
        <taxon>Capitellidae</taxon>
        <taxon>Capitella</taxon>
    </lineage>
</organism>
<dbReference type="GO" id="GO:0003677">
    <property type="term" value="F:DNA binding"/>
    <property type="evidence" value="ECO:0007669"/>
    <property type="project" value="UniProtKB-KW"/>
</dbReference>
<dbReference type="InterPro" id="IPR050234">
    <property type="entry name" value="Nuclear_hormone_rcpt_NR1"/>
</dbReference>
<evidence type="ECO:0000313" key="10">
    <source>
        <dbReference type="EnsemblMetazoa" id="CapteP187471"/>
    </source>
</evidence>
<evidence type="ECO:0000259" key="8">
    <source>
        <dbReference type="PROSITE" id="PS51843"/>
    </source>
</evidence>
<dbReference type="HOGENOM" id="CLU_1152683_0_0_1"/>
<keyword evidence="3" id="KW-0862">Zinc</keyword>
<dbReference type="PANTHER" id="PTHR24082">
    <property type="entry name" value="NUCLEAR HORMONE RECEPTOR"/>
    <property type="match status" value="1"/>
</dbReference>
<evidence type="ECO:0000256" key="7">
    <source>
        <dbReference type="ARBA" id="ARBA00023170"/>
    </source>
</evidence>
<dbReference type="EMBL" id="AMQN01004089">
    <property type="status" value="NOT_ANNOTATED_CDS"/>
    <property type="molecule type" value="Genomic_DNA"/>
</dbReference>
<dbReference type="SUPFAM" id="SSF48508">
    <property type="entry name" value="Nuclear receptor ligand-binding domain"/>
    <property type="match status" value="2"/>
</dbReference>
<dbReference type="Proteomes" id="UP000014760">
    <property type="component" value="Unassembled WGS sequence"/>
</dbReference>
<proteinExistence type="predicted"/>
<protein>
    <recommendedName>
        <fullName evidence="8">NR LBD domain-containing protein</fullName>
    </recommendedName>
</protein>
<dbReference type="InterPro" id="IPR000536">
    <property type="entry name" value="Nucl_hrmn_rcpt_lig-bd"/>
</dbReference>
<keyword evidence="1" id="KW-0479">Metal-binding</keyword>
<accession>R7VL59</accession>
<evidence type="ECO:0000256" key="1">
    <source>
        <dbReference type="ARBA" id="ARBA00022723"/>
    </source>
</evidence>
<evidence type="ECO:0000256" key="6">
    <source>
        <dbReference type="ARBA" id="ARBA00023163"/>
    </source>
</evidence>
<reference evidence="11" key="1">
    <citation type="submission" date="2012-12" db="EMBL/GenBank/DDBJ databases">
        <authorList>
            <person name="Hellsten U."/>
            <person name="Grimwood J."/>
            <person name="Chapman J.A."/>
            <person name="Shapiro H."/>
            <person name="Aerts A."/>
            <person name="Otillar R.P."/>
            <person name="Terry A.Y."/>
            <person name="Boore J.L."/>
            <person name="Simakov O."/>
            <person name="Marletaz F."/>
            <person name="Cho S.-J."/>
            <person name="Edsinger-Gonzales E."/>
            <person name="Havlak P."/>
            <person name="Kuo D.-H."/>
            <person name="Larsson T."/>
            <person name="Lv J."/>
            <person name="Arendt D."/>
            <person name="Savage R."/>
            <person name="Osoegawa K."/>
            <person name="de Jong P."/>
            <person name="Lindberg D.R."/>
            <person name="Seaver E.C."/>
            <person name="Weisblat D.A."/>
            <person name="Putnam N.H."/>
            <person name="Grigoriev I.V."/>
            <person name="Rokhsar D.S."/>
        </authorList>
    </citation>
    <scope>NUCLEOTIDE SEQUENCE</scope>
    <source>
        <strain evidence="11">I ESC-2004</strain>
    </source>
</reference>
<dbReference type="AlphaFoldDB" id="R7VL59"/>
<keyword evidence="2" id="KW-0863">Zinc-finger</keyword>
<sequence length="241" mass="27829">MFMSVFFATAAQFDVGLVQCHRACNVKHMLYTDDNLHVQHGSVSKILHPDLPPLVMKQVLQRLHKLKLSTEETCLFMALQLLFTAGRLGVGLIQCHKAVSLKHSLVHLEDDIVLDSHTATLMNDIGFSPREETRNTIRKLRQLRLTEAETSLFMALQLLFTDRCQLQSPAKVQNLQYFIIDMLRFFLDQMYPMDACRIARLMLIATDLRNLDKHCTQDDIDLRWAEQLQLTVPPVFHEIWG</sequence>
<dbReference type="Gene3D" id="1.10.565.10">
    <property type="entry name" value="Retinoid X Receptor"/>
    <property type="match status" value="1"/>
</dbReference>
<keyword evidence="4" id="KW-0805">Transcription regulation</keyword>
<dbReference type="PROSITE" id="PS51843">
    <property type="entry name" value="NR_LBD"/>
    <property type="match status" value="1"/>
</dbReference>
<evidence type="ECO:0000256" key="5">
    <source>
        <dbReference type="ARBA" id="ARBA00023125"/>
    </source>
</evidence>
<keyword evidence="6" id="KW-0804">Transcription</keyword>